<dbReference type="RefSeq" id="WP_189777435.1">
    <property type="nucleotide sequence ID" value="NZ_BMVY01000030.1"/>
</dbReference>
<dbReference type="EMBL" id="CP108133">
    <property type="protein sequence ID" value="WTP51807.1"/>
    <property type="molecule type" value="Genomic_DNA"/>
</dbReference>
<organism evidence="3 4">
    <name type="scientific">Streptomyces tauricus</name>
    <dbReference type="NCBI Taxonomy" id="68274"/>
    <lineage>
        <taxon>Bacteria</taxon>
        <taxon>Bacillati</taxon>
        <taxon>Actinomycetota</taxon>
        <taxon>Actinomycetes</taxon>
        <taxon>Kitasatosporales</taxon>
        <taxon>Streptomycetaceae</taxon>
        <taxon>Streptomyces</taxon>
        <taxon>Streptomyces aurantiacus group</taxon>
    </lineage>
</organism>
<accession>A0ABZ1JKJ9</accession>
<evidence type="ECO:0000256" key="2">
    <source>
        <dbReference type="SAM" id="Phobius"/>
    </source>
</evidence>
<protein>
    <submittedName>
        <fullName evidence="3">Uncharacterized protein</fullName>
    </submittedName>
</protein>
<sequence length="116" mass="11839">MGFSPPGPGGRPGRPYRRPHDRPDGPLLRFAGGGAGRPPQEGEVVLTQGAVGREGTDGTVGDRVTLTLVPLMKGLTGRAPYIPPLVHGSFAAAVVILGLTAVTVPVRAALRGTLDA</sequence>
<gene>
    <name evidence="3" type="ORF">OG288_27990</name>
</gene>
<keyword evidence="2" id="KW-1133">Transmembrane helix</keyword>
<reference evidence="3" key="1">
    <citation type="submission" date="2022-10" db="EMBL/GenBank/DDBJ databases">
        <title>The complete genomes of actinobacterial strains from the NBC collection.</title>
        <authorList>
            <person name="Joergensen T.S."/>
            <person name="Alvarez Arevalo M."/>
            <person name="Sterndorff E.B."/>
            <person name="Faurdal D."/>
            <person name="Vuksanovic O."/>
            <person name="Mourched A.-S."/>
            <person name="Charusanti P."/>
            <person name="Shaw S."/>
            <person name="Blin K."/>
            <person name="Weber T."/>
        </authorList>
    </citation>
    <scope>NUCLEOTIDE SEQUENCE</scope>
    <source>
        <strain evidence="3">NBC_00189</strain>
    </source>
</reference>
<name>A0ABZ1JKJ9_9ACTN</name>
<evidence type="ECO:0000313" key="4">
    <source>
        <dbReference type="Proteomes" id="UP001432166"/>
    </source>
</evidence>
<feature type="region of interest" description="Disordered" evidence="1">
    <location>
        <begin position="1"/>
        <end position="40"/>
    </location>
</feature>
<dbReference type="Proteomes" id="UP001432166">
    <property type="component" value="Chromosome"/>
</dbReference>
<proteinExistence type="predicted"/>
<evidence type="ECO:0000256" key="1">
    <source>
        <dbReference type="SAM" id="MobiDB-lite"/>
    </source>
</evidence>
<evidence type="ECO:0000313" key="3">
    <source>
        <dbReference type="EMBL" id="WTP51807.1"/>
    </source>
</evidence>
<feature type="transmembrane region" description="Helical" evidence="2">
    <location>
        <begin position="90"/>
        <end position="110"/>
    </location>
</feature>
<keyword evidence="2" id="KW-0812">Transmembrane</keyword>
<keyword evidence="4" id="KW-1185">Reference proteome</keyword>
<keyword evidence="2" id="KW-0472">Membrane</keyword>